<protein>
    <recommendedName>
        <fullName evidence="7">Zinc transporter ZupT</fullName>
    </recommendedName>
</protein>
<feature type="non-terminal residue" evidence="6">
    <location>
        <position position="242"/>
    </location>
</feature>
<sequence length="242" mass="26172">MALPFPSECLISTEISVAPVSQMVHVVLRALILSFLTSVATVCGGILTIFIDKESKEKVIPRSLGVAAGVMIYVALLELMRESSESFNLDHNKTQSSMWSTAFFFFGMIFIAIVGAICDKATAYAQSLNQDPNFEDLEDRDYEVNTAARTGRATKRQSVFKNPPILSSTITTLAVALHNIPEGISLFIVAVQNPELGLPLAIAMAVHNVPEGVCIAMPIYFKSNSKVQAVSWALIAGAVEFA</sequence>
<proteinExistence type="predicted"/>
<keyword evidence="3 5" id="KW-1133">Transmembrane helix</keyword>
<feature type="transmembrane region" description="Helical" evidence="5">
    <location>
        <begin position="26"/>
        <end position="47"/>
    </location>
</feature>
<evidence type="ECO:0000313" key="6">
    <source>
        <dbReference type="EMBL" id="CRZ05078.1"/>
    </source>
</evidence>
<dbReference type="InterPro" id="IPR003689">
    <property type="entry name" value="ZIP"/>
</dbReference>
<evidence type="ECO:0000256" key="3">
    <source>
        <dbReference type="ARBA" id="ARBA00022989"/>
    </source>
</evidence>
<organism evidence="6">
    <name type="scientific">Spongospora subterranea</name>
    <dbReference type="NCBI Taxonomy" id="70186"/>
    <lineage>
        <taxon>Eukaryota</taxon>
        <taxon>Sar</taxon>
        <taxon>Rhizaria</taxon>
        <taxon>Endomyxa</taxon>
        <taxon>Phytomyxea</taxon>
        <taxon>Plasmodiophorida</taxon>
        <taxon>Plasmodiophoridae</taxon>
        <taxon>Spongospora</taxon>
    </lineage>
</organism>
<evidence type="ECO:0000256" key="2">
    <source>
        <dbReference type="ARBA" id="ARBA00022692"/>
    </source>
</evidence>
<dbReference type="GO" id="GO:0005385">
    <property type="term" value="F:zinc ion transmembrane transporter activity"/>
    <property type="evidence" value="ECO:0007669"/>
    <property type="project" value="TreeGrafter"/>
</dbReference>
<comment type="subcellular location">
    <subcellularLocation>
        <location evidence="1">Membrane</location>
        <topology evidence="1">Multi-pass membrane protein</topology>
    </subcellularLocation>
</comment>
<dbReference type="PANTHER" id="PTHR11040">
    <property type="entry name" value="ZINC/IRON TRANSPORTER"/>
    <property type="match status" value="1"/>
</dbReference>
<name>A0A0H5QST2_9EUKA</name>
<dbReference type="GO" id="GO:0016020">
    <property type="term" value="C:membrane"/>
    <property type="evidence" value="ECO:0007669"/>
    <property type="project" value="UniProtKB-SubCell"/>
</dbReference>
<dbReference type="EMBL" id="HACM01004636">
    <property type="protein sequence ID" value="CRZ05078.1"/>
    <property type="molecule type" value="Transcribed_RNA"/>
</dbReference>
<feature type="transmembrane region" description="Helical" evidence="5">
    <location>
        <begin position="97"/>
        <end position="118"/>
    </location>
</feature>
<dbReference type="PANTHER" id="PTHR11040:SF205">
    <property type="entry name" value="ZINC TRANSPORTER ZUPT"/>
    <property type="match status" value="1"/>
</dbReference>
<evidence type="ECO:0000256" key="5">
    <source>
        <dbReference type="SAM" id="Phobius"/>
    </source>
</evidence>
<accession>A0A0H5QST2</accession>
<evidence type="ECO:0000256" key="1">
    <source>
        <dbReference type="ARBA" id="ARBA00004141"/>
    </source>
</evidence>
<dbReference type="AlphaFoldDB" id="A0A0H5QST2"/>
<feature type="transmembrane region" description="Helical" evidence="5">
    <location>
        <begin position="59"/>
        <end position="77"/>
    </location>
</feature>
<evidence type="ECO:0000256" key="4">
    <source>
        <dbReference type="ARBA" id="ARBA00023136"/>
    </source>
</evidence>
<keyword evidence="2 5" id="KW-0812">Transmembrane</keyword>
<evidence type="ECO:0008006" key="7">
    <source>
        <dbReference type="Google" id="ProtNLM"/>
    </source>
</evidence>
<keyword evidence="4 5" id="KW-0472">Membrane</keyword>
<reference evidence="6" key="1">
    <citation type="submission" date="2015-04" db="EMBL/GenBank/DDBJ databases">
        <title>The genome sequence of the plant pathogenic Rhizarian Plasmodiophora brassicae reveals insights in its biotrophic life cycle and the origin of chitin synthesis.</title>
        <authorList>
            <person name="Schwelm A."/>
            <person name="Fogelqvist J."/>
            <person name="Knaust A."/>
            <person name="Julke S."/>
            <person name="Lilja T."/>
            <person name="Dhandapani V."/>
            <person name="Bonilla-Rosso G."/>
            <person name="Karlsson M."/>
            <person name="Shevchenko A."/>
            <person name="Choi S.R."/>
            <person name="Kim H.G."/>
            <person name="Park J.Y."/>
            <person name="Lim Y.P."/>
            <person name="Ludwig-Muller J."/>
            <person name="Dixelius C."/>
        </authorList>
    </citation>
    <scope>NUCLEOTIDE SEQUENCE</scope>
    <source>
        <tissue evidence="6">Potato root galls</tissue>
    </source>
</reference>
<dbReference type="Pfam" id="PF02535">
    <property type="entry name" value="Zip"/>
    <property type="match status" value="2"/>
</dbReference>